<feature type="transmembrane region" description="Helical" evidence="7">
    <location>
        <begin position="659"/>
        <end position="687"/>
    </location>
</feature>
<dbReference type="GO" id="GO:0022857">
    <property type="term" value="F:transmembrane transporter activity"/>
    <property type="evidence" value="ECO:0007669"/>
    <property type="project" value="TreeGrafter"/>
</dbReference>
<evidence type="ECO:0000256" key="6">
    <source>
        <dbReference type="ARBA" id="ARBA00038076"/>
    </source>
</evidence>
<feature type="transmembrane region" description="Helical" evidence="7">
    <location>
        <begin position="354"/>
        <end position="378"/>
    </location>
</feature>
<feature type="domain" description="ABC3 transporter permease C-terminal" evidence="8">
    <location>
        <begin position="266"/>
        <end position="385"/>
    </location>
</feature>
<dbReference type="InterPro" id="IPR050250">
    <property type="entry name" value="Macrolide_Exporter_MacB"/>
</dbReference>
<evidence type="ECO:0000313" key="10">
    <source>
        <dbReference type="Proteomes" id="UP000187941"/>
    </source>
</evidence>
<evidence type="ECO:0000256" key="4">
    <source>
        <dbReference type="ARBA" id="ARBA00022989"/>
    </source>
</evidence>
<feature type="domain" description="ABC3 transporter permease C-terminal" evidence="8">
    <location>
        <begin position="669"/>
        <end position="785"/>
    </location>
</feature>
<feature type="transmembrane region" description="Helical" evidence="7">
    <location>
        <begin position="309"/>
        <end position="334"/>
    </location>
</feature>
<evidence type="ECO:0000256" key="5">
    <source>
        <dbReference type="ARBA" id="ARBA00023136"/>
    </source>
</evidence>
<dbReference type="Pfam" id="PF02687">
    <property type="entry name" value="FtsX"/>
    <property type="match status" value="2"/>
</dbReference>
<feature type="transmembrane region" description="Helical" evidence="7">
    <location>
        <begin position="429"/>
        <end position="450"/>
    </location>
</feature>
<dbReference type="InterPro" id="IPR003838">
    <property type="entry name" value="ABC3_permease_C"/>
</dbReference>
<evidence type="ECO:0000313" key="9">
    <source>
        <dbReference type="EMBL" id="AQG79602.1"/>
    </source>
</evidence>
<dbReference type="OrthoDB" id="9770036at2"/>
<evidence type="ECO:0000256" key="2">
    <source>
        <dbReference type="ARBA" id="ARBA00022475"/>
    </source>
</evidence>
<dbReference type="STRING" id="1178516.AWR27_09860"/>
<feature type="transmembrane region" description="Helical" evidence="7">
    <location>
        <begin position="754"/>
        <end position="779"/>
    </location>
</feature>
<dbReference type="RefSeq" id="WP_077131036.1">
    <property type="nucleotide sequence ID" value="NZ_CP014263.1"/>
</dbReference>
<evidence type="ECO:0000256" key="7">
    <source>
        <dbReference type="SAM" id="Phobius"/>
    </source>
</evidence>
<keyword evidence="3 7" id="KW-0812">Transmembrane</keyword>
<comment type="similarity">
    <text evidence="6">Belongs to the ABC-4 integral membrane protein family.</text>
</comment>
<dbReference type="PANTHER" id="PTHR30572:SF4">
    <property type="entry name" value="ABC TRANSPORTER PERMEASE YTRF"/>
    <property type="match status" value="1"/>
</dbReference>
<keyword evidence="4 7" id="KW-1133">Transmembrane helix</keyword>
<keyword evidence="5 7" id="KW-0472">Membrane</keyword>
<gene>
    <name evidence="9" type="ORF">AWR27_09860</name>
</gene>
<organism evidence="9 10">
    <name type="scientific">Spirosoma montaniterrae</name>
    <dbReference type="NCBI Taxonomy" id="1178516"/>
    <lineage>
        <taxon>Bacteria</taxon>
        <taxon>Pseudomonadati</taxon>
        <taxon>Bacteroidota</taxon>
        <taxon>Cytophagia</taxon>
        <taxon>Cytophagales</taxon>
        <taxon>Cytophagaceae</taxon>
        <taxon>Spirosoma</taxon>
    </lineage>
</organism>
<evidence type="ECO:0000256" key="1">
    <source>
        <dbReference type="ARBA" id="ARBA00004651"/>
    </source>
</evidence>
<dbReference type="GO" id="GO:0005886">
    <property type="term" value="C:plasma membrane"/>
    <property type="evidence" value="ECO:0007669"/>
    <property type="project" value="UniProtKB-SubCell"/>
</dbReference>
<proteinExistence type="inferred from homology"/>
<evidence type="ECO:0000256" key="3">
    <source>
        <dbReference type="ARBA" id="ARBA00022692"/>
    </source>
</evidence>
<name>A0A1P9WW38_9BACT</name>
<protein>
    <recommendedName>
        <fullName evidence="8">ABC3 transporter permease C-terminal domain-containing protein</fullName>
    </recommendedName>
</protein>
<accession>A0A1P9WW38</accession>
<dbReference type="EMBL" id="CP014263">
    <property type="protein sequence ID" value="AQG79602.1"/>
    <property type="molecule type" value="Genomic_DNA"/>
</dbReference>
<feature type="transmembrane region" description="Helical" evidence="7">
    <location>
        <begin position="708"/>
        <end position="734"/>
    </location>
</feature>
<dbReference type="PANTHER" id="PTHR30572">
    <property type="entry name" value="MEMBRANE COMPONENT OF TRANSPORTER-RELATED"/>
    <property type="match status" value="1"/>
</dbReference>
<sequence>MNTSWRKIRGDVRANPVQLGLVVLAILIGAVALSTAFTSRTVMTRTMNQNYWGTSPADVTFWLDASPLATDSIARRVAALPLVADAELRRTIRARAKINATDWRPLRTYVIAEFANLRVSTFRPVSGKTRPGLGEVLIERSALPVLNVKQGDSLTIRVPGGRLRNVLVAGIVHDAGLAPGWQDNAGYAYLTPETAAWLGSDRPFDELRVKLTNGAATLDKVTISQQANQLSQWLTEHGQLVGRVEVSEGKHPHADQMQAMVTLLTFFFVLAILLSGTLVANVLSALLAKQTRQIGIMRAVGGSARSVGLLYGRLLLGLAAPAVVLGLPLGTWVANAFCTMAADMLNLELDNWSVSPMTLIAELLIGITIPLLFAALPIRKALRQSTREALSYTGATVGTGGERGWLTRLFRTPQLQLAVANTFRRRGRLVLTVAALSVGGAVLLTALNLYRAIERAMDANLANRGDTIDLRLLRPMPADSLRRLAQSVPGVTYAEAWGSVLASVELTTGSGRGPAVGSVRYSVLAPPTNSRYWHPVVVGGTLPNPNQAGALIVSRGMQGRLPGLQLGASATLLAGGKRLPVRVVTVIEEIAEPALYATPATLSQLTIDANLAGALRIETELGRQNDVAGAIEEVLVSRGAFPLVAMTNAVLRQSMLDHIVILLICLTSAAIAVLLVGTLGMGTSLSLNVIERWREIGVIRAMGGTNQSVFRLLLTEGFVMTTLSVGLAVLLSLPLTAGAGKVVGAHGLYVTLPFVFRLDALALWLGVAVTVTLLTVWLTTRRSLQVPVREVLAYE</sequence>
<feature type="transmembrane region" description="Helical" evidence="7">
    <location>
        <begin position="263"/>
        <end position="288"/>
    </location>
</feature>
<evidence type="ECO:0000259" key="8">
    <source>
        <dbReference type="Pfam" id="PF02687"/>
    </source>
</evidence>
<dbReference type="Proteomes" id="UP000187941">
    <property type="component" value="Chromosome"/>
</dbReference>
<comment type="subcellular location">
    <subcellularLocation>
        <location evidence="1">Cell membrane</location>
        <topology evidence="1">Multi-pass membrane protein</topology>
    </subcellularLocation>
</comment>
<dbReference type="KEGG" id="smon:AWR27_09860"/>
<keyword evidence="2" id="KW-1003">Cell membrane</keyword>
<reference evidence="9 10" key="1">
    <citation type="submission" date="2016-01" db="EMBL/GenBank/DDBJ databases">
        <authorList>
            <person name="Oliw E.H."/>
        </authorList>
    </citation>
    <scope>NUCLEOTIDE SEQUENCE [LARGE SCALE GENOMIC DNA]</scope>
    <source>
        <strain evidence="9 10">DY10</strain>
    </source>
</reference>
<keyword evidence="10" id="KW-1185">Reference proteome</keyword>
<dbReference type="AlphaFoldDB" id="A0A1P9WW38"/>